<keyword evidence="3" id="KW-1185">Reference proteome</keyword>
<accession>A0A4Q5IUS0</accession>
<dbReference type="OrthoDB" id="3314392at2"/>
<dbReference type="PANTHER" id="PTHR30282:SF0">
    <property type="entry name" value="P-AMINOBENZOYL-GLUTAMATE TRANSPORT PROTEIN"/>
    <property type="match status" value="1"/>
</dbReference>
<sequence>MSDTRFNQSGPDTEPKVFGDRFLSALERAGNRLPQPFNLFLYLFLLVGVVSTVLAWADVTVTVPGTDDPVAIQGLFTGPGLAWFTANLGPNFIEFPPLVTVVTILLAIGIAEKTGFLSAGIRTAIGASPRWMLPYAVGFVGVVGSIMADSAFVVVPPLAAMAFKAAGRHPMAGLLGGFAAVGAGYSTSIFPTSLDALFAGITTAVVPTVPLLEQFAAPVNPLSNYFFNVVASVVLALVAGLLIDRVLEPRMTRLDVPRDEIVDEDEDGTAIRDTDEVTTTLTREERRGLVAAVVALVVVAVVMVVAVLLPMSPWRNEDGNYLPESPLLDSIVFVVFTFFAVGGFVYGKVARTIDGLGDVPRLMGAAVKDMVPFIVLAFILGQFIALFDWSGVGSGIAVAGADGLQSIGLTGVPVILLFVLLCSVLNLFIVSGSSMWTLMAAVFVPMFGLIGYEPAFVQAAFRIGDSATQIITPLNPYMIVLLTFVRRYEPDAGLGTLMARLFPFVIPFWVVWAVILLVFYGFDLPLGPGNDIHVQRG</sequence>
<keyword evidence="1" id="KW-1133">Transmembrane helix</keyword>
<feature type="transmembrane region" description="Helical" evidence="1">
    <location>
        <begin position="331"/>
        <end position="349"/>
    </location>
</feature>
<feature type="transmembrane region" description="Helical" evidence="1">
    <location>
        <begin position="407"/>
        <end position="429"/>
    </location>
</feature>
<reference evidence="2 3" key="1">
    <citation type="submission" date="2019-01" db="EMBL/GenBank/DDBJ databases">
        <title>Nocardioides guangzhouensis sp. nov., an actinobacterium isolated from soil.</title>
        <authorList>
            <person name="Fu Y."/>
            <person name="Cai Y."/>
            <person name="Lin Z."/>
            <person name="Chen P."/>
        </authorList>
    </citation>
    <scope>NUCLEOTIDE SEQUENCE [LARGE SCALE GENOMIC DNA]</scope>
    <source>
        <strain evidence="2 3">NBRC 105384</strain>
    </source>
</reference>
<evidence type="ECO:0000313" key="2">
    <source>
        <dbReference type="EMBL" id="RYU09700.1"/>
    </source>
</evidence>
<feature type="transmembrane region" description="Helical" evidence="1">
    <location>
        <begin position="197"/>
        <end position="219"/>
    </location>
</feature>
<feature type="transmembrane region" description="Helical" evidence="1">
    <location>
        <begin position="171"/>
        <end position="190"/>
    </location>
</feature>
<feature type="transmembrane region" description="Helical" evidence="1">
    <location>
        <begin position="467"/>
        <end position="485"/>
    </location>
</feature>
<feature type="transmembrane region" description="Helical" evidence="1">
    <location>
        <begin position="92"/>
        <end position="111"/>
    </location>
</feature>
<dbReference type="GO" id="GO:0015558">
    <property type="term" value="F:secondary active p-aminobenzoyl-glutamate transmembrane transporter activity"/>
    <property type="evidence" value="ECO:0007669"/>
    <property type="project" value="InterPro"/>
</dbReference>
<feature type="transmembrane region" description="Helical" evidence="1">
    <location>
        <begin position="370"/>
        <end position="387"/>
    </location>
</feature>
<dbReference type="InterPro" id="IPR004697">
    <property type="entry name" value="AbgT"/>
</dbReference>
<dbReference type="AlphaFoldDB" id="A0A4Q5IUS0"/>
<comment type="caution">
    <text evidence="2">The sequence shown here is derived from an EMBL/GenBank/DDBJ whole genome shotgun (WGS) entry which is preliminary data.</text>
</comment>
<name>A0A4Q5IUS0_9ACTN</name>
<evidence type="ECO:0000256" key="1">
    <source>
        <dbReference type="SAM" id="Phobius"/>
    </source>
</evidence>
<gene>
    <name evidence="2" type="ORF">ETU37_22010</name>
</gene>
<proteinExistence type="predicted"/>
<dbReference type="EMBL" id="SDPU01000035">
    <property type="protein sequence ID" value="RYU09700.1"/>
    <property type="molecule type" value="Genomic_DNA"/>
</dbReference>
<evidence type="ECO:0000313" key="3">
    <source>
        <dbReference type="Proteomes" id="UP000291189"/>
    </source>
</evidence>
<dbReference type="PANTHER" id="PTHR30282">
    <property type="entry name" value="P-AMINOBENZOYL GLUTAMATE TRANSPORTER"/>
    <property type="match status" value="1"/>
</dbReference>
<keyword evidence="1" id="KW-0812">Transmembrane</keyword>
<dbReference type="Pfam" id="PF03806">
    <property type="entry name" value="ABG_transport"/>
    <property type="match status" value="1"/>
</dbReference>
<feature type="transmembrane region" description="Helical" evidence="1">
    <location>
        <begin position="497"/>
        <end position="522"/>
    </location>
</feature>
<protein>
    <submittedName>
        <fullName evidence="2">AbgT family transporter</fullName>
    </submittedName>
</protein>
<feature type="transmembrane region" description="Helical" evidence="1">
    <location>
        <begin position="225"/>
        <end position="243"/>
    </location>
</feature>
<feature type="transmembrane region" description="Helical" evidence="1">
    <location>
        <begin position="436"/>
        <end position="461"/>
    </location>
</feature>
<dbReference type="RefSeq" id="WP_129989465.1">
    <property type="nucleotide sequence ID" value="NZ_SDPU01000035.1"/>
</dbReference>
<keyword evidence="1" id="KW-0472">Membrane</keyword>
<feature type="transmembrane region" description="Helical" evidence="1">
    <location>
        <begin position="132"/>
        <end position="159"/>
    </location>
</feature>
<dbReference type="Proteomes" id="UP000291189">
    <property type="component" value="Unassembled WGS sequence"/>
</dbReference>
<feature type="transmembrane region" description="Helical" evidence="1">
    <location>
        <begin position="37"/>
        <end position="57"/>
    </location>
</feature>
<organism evidence="2 3">
    <name type="scientific">Nocardioides iriomotensis</name>
    <dbReference type="NCBI Taxonomy" id="715784"/>
    <lineage>
        <taxon>Bacteria</taxon>
        <taxon>Bacillati</taxon>
        <taxon>Actinomycetota</taxon>
        <taxon>Actinomycetes</taxon>
        <taxon>Propionibacteriales</taxon>
        <taxon>Nocardioidaceae</taxon>
        <taxon>Nocardioides</taxon>
    </lineage>
</organism>
<feature type="transmembrane region" description="Helical" evidence="1">
    <location>
        <begin position="289"/>
        <end position="311"/>
    </location>
</feature>
<dbReference type="GO" id="GO:1902604">
    <property type="term" value="P:p-aminobenzoyl-glutamate transmembrane transport"/>
    <property type="evidence" value="ECO:0007669"/>
    <property type="project" value="InterPro"/>
</dbReference>